<feature type="chain" id="PRO_5044855021" description="Pepsin inhibitor-3-like repeated domain-containing protein" evidence="1">
    <location>
        <begin position="18"/>
        <end position="261"/>
    </location>
</feature>
<keyword evidence="1" id="KW-0732">Signal</keyword>
<accession>A0ABD6EFB4</accession>
<proteinExistence type="predicted"/>
<keyword evidence="3" id="KW-1185">Reference proteome</keyword>
<evidence type="ECO:0000256" key="1">
    <source>
        <dbReference type="SAM" id="SignalP"/>
    </source>
</evidence>
<evidence type="ECO:0000313" key="2">
    <source>
        <dbReference type="EMBL" id="MFH4978295.1"/>
    </source>
</evidence>
<dbReference type="AlphaFoldDB" id="A0ABD6EFB4"/>
<gene>
    <name evidence="2" type="ORF">AB6A40_005004</name>
</gene>
<organism evidence="2 3">
    <name type="scientific">Gnathostoma spinigerum</name>
    <dbReference type="NCBI Taxonomy" id="75299"/>
    <lineage>
        <taxon>Eukaryota</taxon>
        <taxon>Metazoa</taxon>
        <taxon>Ecdysozoa</taxon>
        <taxon>Nematoda</taxon>
        <taxon>Chromadorea</taxon>
        <taxon>Rhabditida</taxon>
        <taxon>Spirurina</taxon>
        <taxon>Gnathostomatomorpha</taxon>
        <taxon>Gnathostomatoidea</taxon>
        <taxon>Gnathostomatidae</taxon>
        <taxon>Gnathostoma</taxon>
    </lineage>
</organism>
<dbReference type="Proteomes" id="UP001608902">
    <property type="component" value="Unassembled WGS sequence"/>
</dbReference>
<evidence type="ECO:0000313" key="3">
    <source>
        <dbReference type="Proteomes" id="UP001608902"/>
    </source>
</evidence>
<comment type="caution">
    <text evidence="2">The sequence shown here is derived from an EMBL/GenBank/DDBJ whole genome shotgun (WGS) entry which is preliminary data.</text>
</comment>
<reference evidence="2 3" key="1">
    <citation type="submission" date="2024-08" db="EMBL/GenBank/DDBJ databases">
        <title>Gnathostoma spinigerum genome.</title>
        <authorList>
            <person name="Gonzalez-Bertolin B."/>
            <person name="Monzon S."/>
            <person name="Zaballos A."/>
            <person name="Jimenez P."/>
            <person name="Dekumyoy P."/>
            <person name="Varona S."/>
            <person name="Cuesta I."/>
            <person name="Sumanam S."/>
            <person name="Adisakwattana P."/>
            <person name="Gasser R.B."/>
            <person name="Hernandez-Gonzalez A."/>
            <person name="Young N.D."/>
            <person name="Perteguer M.J."/>
        </authorList>
    </citation>
    <scope>NUCLEOTIDE SEQUENCE [LARGE SCALE GENOMIC DNA]</scope>
    <source>
        <strain evidence="2">AL3</strain>
        <tissue evidence="2">Liver</tissue>
    </source>
</reference>
<protein>
    <recommendedName>
        <fullName evidence="4">Pepsin inhibitor-3-like repeated domain-containing protein</fullName>
    </recommendedName>
</protein>
<sequence>MVLGHLVMITFIARVLAIDTVFNAQNGVIVCGVQNGNKIINGVNEGKLSEREKAEYDEFLRKSRQWTADVKQSVATSLPWSQTLSDGDPSTSRADPFSAASAQNAVAGRLASYVSDQIAGPTQGILGGVPAARTIFNADALGAAIDKSVSGMADATILGTRFTRDSGTGEEKGNFNSFSAQRLIRNAVIPHFPALPSFCPRESSPDLPVLSDAPMVPTKLNFPATSDAFSVVPPLNNYSHIQSPSIYSYVQLCCIFVLLIL</sequence>
<dbReference type="EMBL" id="JBGFUD010003057">
    <property type="protein sequence ID" value="MFH4978295.1"/>
    <property type="molecule type" value="Genomic_DNA"/>
</dbReference>
<evidence type="ECO:0008006" key="4">
    <source>
        <dbReference type="Google" id="ProtNLM"/>
    </source>
</evidence>
<name>A0ABD6EFB4_9BILA</name>
<feature type="signal peptide" evidence="1">
    <location>
        <begin position="1"/>
        <end position="17"/>
    </location>
</feature>